<evidence type="ECO:0000313" key="3">
    <source>
        <dbReference type="Proteomes" id="UP001302602"/>
    </source>
</evidence>
<dbReference type="InterPro" id="IPR004360">
    <property type="entry name" value="Glyas_Fos-R_dOase_dom"/>
</dbReference>
<dbReference type="Pfam" id="PF00903">
    <property type="entry name" value="Glyoxalase"/>
    <property type="match status" value="1"/>
</dbReference>
<reference evidence="2" key="1">
    <citation type="journal article" date="2023" name="Mol. Phylogenet. Evol.">
        <title>Genome-scale phylogeny and comparative genomics of the fungal order Sordariales.</title>
        <authorList>
            <person name="Hensen N."/>
            <person name="Bonometti L."/>
            <person name="Westerberg I."/>
            <person name="Brannstrom I.O."/>
            <person name="Guillou S."/>
            <person name="Cros-Aarteil S."/>
            <person name="Calhoun S."/>
            <person name="Haridas S."/>
            <person name="Kuo A."/>
            <person name="Mondo S."/>
            <person name="Pangilinan J."/>
            <person name="Riley R."/>
            <person name="LaButti K."/>
            <person name="Andreopoulos B."/>
            <person name="Lipzen A."/>
            <person name="Chen C."/>
            <person name="Yan M."/>
            <person name="Daum C."/>
            <person name="Ng V."/>
            <person name="Clum A."/>
            <person name="Steindorff A."/>
            <person name="Ohm R.A."/>
            <person name="Martin F."/>
            <person name="Silar P."/>
            <person name="Natvig D.O."/>
            <person name="Lalanne C."/>
            <person name="Gautier V."/>
            <person name="Ament-Velasquez S.L."/>
            <person name="Kruys A."/>
            <person name="Hutchinson M.I."/>
            <person name="Powell A.J."/>
            <person name="Barry K."/>
            <person name="Miller A.N."/>
            <person name="Grigoriev I.V."/>
            <person name="Debuchy R."/>
            <person name="Gladieux P."/>
            <person name="Hiltunen Thoren M."/>
            <person name="Johannesson H."/>
        </authorList>
    </citation>
    <scope>NUCLEOTIDE SEQUENCE</scope>
    <source>
        <strain evidence="2">CBS 731.68</strain>
    </source>
</reference>
<dbReference type="InterPro" id="IPR029068">
    <property type="entry name" value="Glyas_Bleomycin-R_OHBP_Dase"/>
</dbReference>
<evidence type="ECO:0000259" key="1">
    <source>
        <dbReference type="Pfam" id="PF00903"/>
    </source>
</evidence>
<dbReference type="SUPFAM" id="SSF54593">
    <property type="entry name" value="Glyoxalase/Bleomycin resistance protein/Dihydroxybiphenyl dioxygenase"/>
    <property type="match status" value="1"/>
</dbReference>
<proteinExistence type="predicted"/>
<dbReference type="EMBL" id="MU853223">
    <property type="protein sequence ID" value="KAK4128038.1"/>
    <property type="molecule type" value="Genomic_DNA"/>
</dbReference>
<gene>
    <name evidence="2" type="ORF">N657DRAFT_667400</name>
</gene>
<dbReference type="Gene3D" id="3.10.180.10">
    <property type="entry name" value="2,3-Dihydroxybiphenyl 1,2-Dioxygenase, domain 1"/>
    <property type="match status" value="1"/>
</dbReference>
<dbReference type="Proteomes" id="UP001302602">
    <property type="component" value="Unassembled WGS sequence"/>
</dbReference>
<accession>A0AAN6U7T4</accession>
<keyword evidence="3" id="KW-1185">Reference proteome</keyword>
<dbReference type="RefSeq" id="XP_062651809.1">
    <property type="nucleotide sequence ID" value="XM_062795402.1"/>
</dbReference>
<evidence type="ECO:0000313" key="2">
    <source>
        <dbReference type="EMBL" id="KAK4128038.1"/>
    </source>
</evidence>
<dbReference type="AlphaFoldDB" id="A0AAN6U7T4"/>
<dbReference type="PANTHER" id="PTHR36503">
    <property type="entry name" value="BLR2520 PROTEIN"/>
    <property type="match status" value="1"/>
</dbReference>
<comment type="caution">
    <text evidence="2">The sequence shown here is derived from an EMBL/GenBank/DDBJ whole genome shotgun (WGS) entry which is preliminary data.</text>
</comment>
<dbReference type="PANTHER" id="PTHR36503:SF2">
    <property type="entry name" value="BLR2408 PROTEIN"/>
    <property type="match status" value="1"/>
</dbReference>
<dbReference type="GeneID" id="87832171"/>
<protein>
    <recommendedName>
        <fullName evidence="1">Glyoxalase/fosfomycin resistance/dioxygenase domain-containing protein</fullName>
    </recommendedName>
</protein>
<feature type="domain" description="Glyoxalase/fosfomycin resistance/dioxygenase" evidence="1">
    <location>
        <begin position="16"/>
        <end position="140"/>
    </location>
</feature>
<organism evidence="2 3">
    <name type="scientific">Parathielavia appendiculata</name>
    <dbReference type="NCBI Taxonomy" id="2587402"/>
    <lineage>
        <taxon>Eukaryota</taxon>
        <taxon>Fungi</taxon>
        <taxon>Dikarya</taxon>
        <taxon>Ascomycota</taxon>
        <taxon>Pezizomycotina</taxon>
        <taxon>Sordariomycetes</taxon>
        <taxon>Sordariomycetidae</taxon>
        <taxon>Sordariales</taxon>
        <taxon>Chaetomiaceae</taxon>
        <taxon>Parathielavia</taxon>
    </lineage>
</organism>
<name>A0AAN6U7T4_9PEZI</name>
<sequence length="165" mass="17954">MSTSASNSPKPTFFLNLPTTSVPSAKAFYTALGFPPLEAWSDAETASFMLPEPNQTMALMVHAHQRFKTFMRPAGTVVDAHTSTETLFSIACENREEVDGWLAKVEGAGGKKDTYVMEGFGEGMGMYCRSWEDLDGHVWEAVAMIGTGGCGEEKGEEEKKEAKKA</sequence>
<reference evidence="2" key="2">
    <citation type="submission" date="2023-05" db="EMBL/GenBank/DDBJ databases">
        <authorList>
            <consortium name="Lawrence Berkeley National Laboratory"/>
            <person name="Steindorff A."/>
            <person name="Hensen N."/>
            <person name="Bonometti L."/>
            <person name="Westerberg I."/>
            <person name="Brannstrom I.O."/>
            <person name="Guillou S."/>
            <person name="Cros-Aarteil S."/>
            <person name="Calhoun S."/>
            <person name="Haridas S."/>
            <person name="Kuo A."/>
            <person name="Mondo S."/>
            <person name="Pangilinan J."/>
            <person name="Riley R."/>
            <person name="Labutti K."/>
            <person name="Andreopoulos B."/>
            <person name="Lipzen A."/>
            <person name="Chen C."/>
            <person name="Yanf M."/>
            <person name="Daum C."/>
            <person name="Ng V."/>
            <person name="Clum A."/>
            <person name="Ohm R."/>
            <person name="Martin F."/>
            <person name="Silar P."/>
            <person name="Natvig D."/>
            <person name="Lalanne C."/>
            <person name="Gautier V."/>
            <person name="Ament-Velasquez S.L."/>
            <person name="Kruys A."/>
            <person name="Hutchinson M.I."/>
            <person name="Powell A.J."/>
            <person name="Barry K."/>
            <person name="Miller A.N."/>
            <person name="Grigoriev I.V."/>
            <person name="Debuchy R."/>
            <person name="Gladieux P."/>
            <person name="Thoren M.H."/>
            <person name="Johannesson H."/>
        </authorList>
    </citation>
    <scope>NUCLEOTIDE SEQUENCE</scope>
    <source>
        <strain evidence="2">CBS 731.68</strain>
    </source>
</reference>